<feature type="domain" description="Helicase ATP-binding" evidence="10">
    <location>
        <begin position="367"/>
        <end position="595"/>
    </location>
</feature>
<keyword evidence="5 8" id="KW-0694">RNA-binding</keyword>
<dbReference type="GO" id="GO:0003723">
    <property type="term" value="F:RNA binding"/>
    <property type="evidence" value="ECO:0007669"/>
    <property type="project" value="UniProtKB-UniRule"/>
</dbReference>
<dbReference type="InterPro" id="IPR027417">
    <property type="entry name" value="P-loop_NTPase"/>
</dbReference>
<dbReference type="Gene3D" id="3.40.50.300">
    <property type="entry name" value="P-loop containing nucleotide triphosphate hydrolases"/>
    <property type="match status" value="2"/>
</dbReference>
<name>A0AAD5SPG2_9FUNG</name>
<dbReference type="SMART" id="SM00490">
    <property type="entry name" value="HELICc"/>
    <property type="match status" value="1"/>
</dbReference>
<evidence type="ECO:0000256" key="1">
    <source>
        <dbReference type="ARBA" id="ARBA00022741"/>
    </source>
</evidence>
<evidence type="ECO:0000259" key="12">
    <source>
        <dbReference type="PROSITE" id="PS51195"/>
    </source>
</evidence>
<accession>A0AAD5SPG2</accession>
<dbReference type="Pfam" id="PF00270">
    <property type="entry name" value="DEAD"/>
    <property type="match status" value="1"/>
</dbReference>
<evidence type="ECO:0000313" key="13">
    <source>
        <dbReference type="EMBL" id="KAJ3090556.1"/>
    </source>
</evidence>
<feature type="domain" description="DEAD-box RNA helicase Q" evidence="12">
    <location>
        <begin position="326"/>
        <end position="354"/>
    </location>
</feature>
<evidence type="ECO:0000256" key="4">
    <source>
        <dbReference type="ARBA" id="ARBA00022840"/>
    </source>
</evidence>
<dbReference type="EMBL" id="JADGJH010003492">
    <property type="protein sequence ID" value="KAJ3090556.1"/>
    <property type="molecule type" value="Genomic_DNA"/>
</dbReference>
<evidence type="ECO:0000256" key="9">
    <source>
        <dbReference type="SAM" id="MobiDB-lite"/>
    </source>
</evidence>
<feature type="compositionally biased region" description="Polar residues" evidence="9">
    <location>
        <begin position="238"/>
        <end position="253"/>
    </location>
</feature>
<keyword evidence="14" id="KW-1185">Reference proteome</keyword>
<dbReference type="SMART" id="SM00487">
    <property type="entry name" value="DEXDc"/>
    <property type="match status" value="1"/>
</dbReference>
<evidence type="ECO:0000256" key="6">
    <source>
        <dbReference type="PROSITE-ProRule" id="PRU00552"/>
    </source>
</evidence>
<evidence type="ECO:0000259" key="10">
    <source>
        <dbReference type="PROSITE" id="PS51192"/>
    </source>
</evidence>
<dbReference type="PROSITE" id="PS51195">
    <property type="entry name" value="Q_MOTIF"/>
    <property type="match status" value="1"/>
</dbReference>
<dbReference type="InterPro" id="IPR014014">
    <property type="entry name" value="RNA_helicase_DEAD_Q_motif"/>
</dbReference>
<feature type="short sequence motif" description="Q motif" evidence="6">
    <location>
        <begin position="326"/>
        <end position="354"/>
    </location>
</feature>
<feature type="compositionally biased region" description="Basic and acidic residues" evidence="9">
    <location>
        <begin position="117"/>
        <end position="131"/>
    </location>
</feature>
<dbReference type="InterPro" id="IPR011545">
    <property type="entry name" value="DEAD/DEAH_box_helicase_dom"/>
</dbReference>
<feature type="region of interest" description="Disordered" evidence="9">
    <location>
        <begin position="1"/>
        <end position="26"/>
    </location>
</feature>
<feature type="region of interest" description="Disordered" evidence="9">
    <location>
        <begin position="233"/>
        <end position="253"/>
    </location>
</feature>
<dbReference type="CDD" id="cd18787">
    <property type="entry name" value="SF2_C_DEAD"/>
    <property type="match status" value="1"/>
</dbReference>
<dbReference type="PROSITE" id="PS51194">
    <property type="entry name" value="HELICASE_CTER"/>
    <property type="match status" value="1"/>
</dbReference>
<feature type="compositionally biased region" description="Acidic residues" evidence="9">
    <location>
        <begin position="64"/>
        <end position="88"/>
    </location>
</feature>
<dbReference type="Proteomes" id="UP001211907">
    <property type="component" value="Unassembled WGS sequence"/>
</dbReference>
<keyword evidence="2 7" id="KW-0378">Hydrolase</keyword>
<comment type="function">
    <text evidence="8">RNA helicase.</text>
</comment>
<dbReference type="PROSITE" id="PS00039">
    <property type="entry name" value="DEAD_ATP_HELICASE"/>
    <property type="match status" value="1"/>
</dbReference>
<dbReference type="GO" id="GO:0003724">
    <property type="term" value="F:RNA helicase activity"/>
    <property type="evidence" value="ECO:0007669"/>
    <property type="project" value="UniProtKB-EC"/>
</dbReference>
<feature type="non-terminal residue" evidence="13">
    <location>
        <position position="1"/>
    </location>
</feature>
<comment type="similarity">
    <text evidence="7">Belongs to the DEAD box helicase family.</text>
</comment>
<evidence type="ECO:0000256" key="2">
    <source>
        <dbReference type="ARBA" id="ARBA00022801"/>
    </source>
</evidence>
<dbReference type="EC" id="3.6.4.13" evidence="8"/>
<reference evidence="13" key="1">
    <citation type="submission" date="2020-05" db="EMBL/GenBank/DDBJ databases">
        <title>Phylogenomic resolution of chytrid fungi.</title>
        <authorList>
            <person name="Stajich J.E."/>
            <person name="Amses K."/>
            <person name="Simmons R."/>
            <person name="Seto K."/>
            <person name="Myers J."/>
            <person name="Bonds A."/>
            <person name="Quandt C.A."/>
            <person name="Barry K."/>
            <person name="Liu P."/>
            <person name="Grigoriev I."/>
            <person name="Longcore J.E."/>
            <person name="James T.Y."/>
        </authorList>
    </citation>
    <scope>NUCLEOTIDE SEQUENCE</scope>
    <source>
        <strain evidence="13">JEL0513</strain>
    </source>
</reference>
<evidence type="ECO:0000256" key="7">
    <source>
        <dbReference type="RuleBase" id="RU000492"/>
    </source>
</evidence>
<protein>
    <recommendedName>
        <fullName evidence="8">ATP-dependent RNA helicase</fullName>
        <ecNumber evidence="8">3.6.4.13</ecNumber>
    </recommendedName>
</protein>
<dbReference type="InterPro" id="IPR014001">
    <property type="entry name" value="Helicase_ATP-bd"/>
</dbReference>
<dbReference type="InterPro" id="IPR000629">
    <property type="entry name" value="RNA-helicase_DEAD-box_CS"/>
</dbReference>
<comment type="caution">
    <text evidence="13">The sequence shown here is derived from an EMBL/GenBank/DDBJ whole genome shotgun (WGS) entry which is preliminary data.</text>
</comment>
<keyword evidence="1 7" id="KW-0547">Nucleotide-binding</keyword>
<comment type="catalytic activity">
    <reaction evidence="8">
        <text>ATP + H2O = ADP + phosphate + H(+)</text>
        <dbReference type="Rhea" id="RHEA:13065"/>
        <dbReference type="ChEBI" id="CHEBI:15377"/>
        <dbReference type="ChEBI" id="CHEBI:15378"/>
        <dbReference type="ChEBI" id="CHEBI:30616"/>
        <dbReference type="ChEBI" id="CHEBI:43474"/>
        <dbReference type="ChEBI" id="CHEBI:456216"/>
        <dbReference type="EC" id="3.6.4.13"/>
    </reaction>
</comment>
<feature type="region of interest" description="Disordered" evidence="9">
    <location>
        <begin position="38"/>
        <end position="131"/>
    </location>
</feature>
<feature type="domain" description="Helicase C-terminal" evidence="11">
    <location>
        <begin position="648"/>
        <end position="765"/>
    </location>
</feature>
<dbReference type="SUPFAM" id="SSF52540">
    <property type="entry name" value="P-loop containing nucleoside triphosphate hydrolases"/>
    <property type="match status" value="1"/>
</dbReference>
<evidence type="ECO:0000259" key="11">
    <source>
        <dbReference type="PROSITE" id="PS51194"/>
    </source>
</evidence>
<comment type="domain">
    <text evidence="8">The Q motif is unique to and characteristic of the DEAD box family of RNA helicases and controls ATP binding and hydrolysis.</text>
</comment>
<gene>
    <name evidence="13" type="primary">MAK5</name>
    <name evidence="13" type="ORF">HK100_007403</name>
</gene>
<keyword evidence="3 7" id="KW-0347">Helicase</keyword>
<dbReference type="PROSITE" id="PS51192">
    <property type="entry name" value="HELICASE_ATP_BIND_1"/>
    <property type="match status" value="1"/>
</dbReference>
<sequence>MATIHPAKPKRTASTTSPKAINRNKLLAKRIETKKLLKIDLPKKAAKSADIQFSQNPKDWIPSDNDDDDDDDETGSSDETSENSDAEDISFNNSADTRYLPAKTSESQKTVKKKSNKHDSDSDSETFSRDSDTIPVNKLKWLEVSTFGNDAAFKDMEGFLCLEELDGVDVKVIEGKSGAKVISFKKSKNARTIENDSGKPATPDIPFSEKETLENFIHVDEFDEETFLNEAGKKAKKNVQSAEKPNTKTNFKNESISENNSVAIDTANEAKPLNKRERAALKRAAAAKVAESQEKDAIALKNIQERKTFESKLATHTAHVSPAVQGSWSRFRLAPAIMRALSDLKFNDPTDIQVKSLIAALNTTRKGNGTSSGRDIIGAAATGSGKTLSFGLPVVQYLAKRDEDEGVFIEGKSAGEKGTDVGDEEDEKDGKDVKEHKQWFSRPCTALIMTPTRELAIQVTEHLKAISVYTSAKVISIVGGMSLQKQRRQLTQSPDIIVATPGRLWELAEEDESFRSSLKCIKFFILDEADRMLEQGHFRDLENILNTISLTRKDDSTPTPIFEIPTSRQTFVFSATLMQDPSSLSKKLASKKPEKISKKGGPATTLQQFLSRLDLTPHKDGPIYIQALTKTLMASGLTEARIDVLDEDKDAAVYYLVTKYPNGRTIVFVNSIDMVRRLVPVFKLCGIDAVGLHSEMQQRQRLKYLDRFRDSSKCVLFATDVAARGLDIPAVEHVIHFHLPRATDWYVHRSGRTARAMSEGMSVAL</sequence>
<dbReference type="GO" id="GO:0005524">
    <property type="term" value="F:ATP binding"/>
    <property type="evidence" value="ECO:0007669"/>
    <property type="project" value="UniProtKB-UniRule"/>
</dbReference>
<evidence type="ECO:0000313" key="14">
    <source>
        <dbReference type="Proteomes" id="UP001211907"/>
    </source>
</evidence>
<dbReference type="AlphaFoldDB" id="A0AAD5SPG2"/>
<dbReference type="InterPro" id="IPR001650">
    <property type="entry name" value="Helicase_C-like"/>
</dbReference>
<evidence type="ECO:0000256" key="5">
    <source>
        <dbReference type="ARBA" id="ARBA00022884"/>
    </source>
</evidence>
<feature type="region of interest" description="Disordered" evidence="9">
    <location>
        <begin position="411"/>
        <end position="435"/>
    </location>
</feature>
<dbReference type="PANTHER" id="PTHR24031">
    <property type="entry name" value="RNA HELICASE"/>
    <property type="match status" value="1"/>
</dbReference>
<proteinExistence type="inferred from homology"/>
<keyword evidence="4 7" id="KW-0067">ATP-binding</keyword>
<organism evidence="13 14">
    <name type="scientific">Physocladia obscura</name>
    <dbReference type="NCBI Taxonomy" id="109957"/>
    <lineage>
        <taxon>Eukaryota</taxon>
        <taxon>Fungi</taxon>
        <taxon>Fungi incertae sedis</taxon>
        <taxon>Chytridiomycota</taxon>
        <taxon>Chytridiomycota incertae sedis</taxon>
        <taxon>Chytridiomycetes</taxon>
        <taxon>Chytridiales</taxon>
        <taxon>Chytriomycetaceae</taxon>
        <taxon>Physocladia</taxon>
    </lineage>
</organism>
<dbReference type="GO" id="GO:0016787">
    <property type="term" value="F:hydrolase activity"/>
    <property type="evidence" value="ECO:0007669"/>
    <property type="project" value="UniProtKB-KW"/>
</dbReference>
<evidence type="ECO:0000256" key="8">
    <source>
        <dbReference type="RuleBase" id="RU365068"/>
    </source>
</evidence>
<evidence type="ECO:0000256" key="3">
    <source>
        <dbReference type="ARBA" id="ARBA00022806"/>
    </source>
</evidence>
<dbReference type="Pfam" id="PF00271">
    <property type="entry name" value="Helicase_C"/>
    <property type="match status" value="1"/>
</dbReference>